<dbReference type="EMBL" id="JBHTIK010000005">
    <property type="protein sequence ID" value="MFD0848867.1"/>
    <property type="molecule type" value="Genomic_DNA"/>
</dbReference>
<reference evidence="11" key="1">
    <citation type="journal article" date="2019" name="Int. J. Syst. Evol. Microbiol.">
        <title>The Global Catalogue of Microorganisms (GCM) 10K type strain sequencing project: providing services to taxonomists for standard genome sequencing and annotation.</title>
        <authorList>
            <consortium name="The Broad Institute Genomics Platform"/>
            <consortium name="The Broad Institute Genome Sequencing Center for Infectious Disease"/>
            <person name="Wu L."/>
            <person name="Ma J."/>
        </authorList>
    </citation>
    <scope>NUCLEOTIDE SEQUENCE [LARGE SCALE GENOMIC DNA]</scope>
    <source>
        <strain evidence="11">CCUG 52537</strain>
    </source>
</reference>
<proteinExistence type="inferred from homology"/>
<evidence type="ECO:0000256" key="4">
    <source>
        <dbReference type="ARBA" id="ARBA00022729"/>
    </source>
</evidence>
<evidence type="ECO:0000256" key="8">
    <source>
        <dbReference type="SAM" id="MobiDB-lite"/>
    </source>
</evidence>
<dbReference type="Gene3D" id="3.40.50.1820">
    <property type="entry name" value="alpha/beta hydrolase"/>
    <property type="match status" value="1"/>
</dbReference>
<evidence type="ECO:0000256" key="9">
    <source>
        <dbReference type="SAM" id="SignalP"/>
    </source>
</evidence>
<accession>A0ABW3C5S4</accession>
<dbReference type="InterPro" id="IPR029058">
    <property type="entry name" value="AB_hydrolase_fold"/>
</dbReference>
<dbReference type="SUPFAM" id="SSF53474">
    <property type="entry name" value="alpha/beta-Hydrolases"/>
    <property type="match status" value="1"/>
</dbReference>
<dbReference type="Pfam" id="PF07519">
    <property type="entry name" value="Tannase"/>
    <property type="match status" value="1"/>
</dbReference>
<keyword evidence="5 10" id="KW-0378">Hydrolase</keyword>
<evidence type="ECO:0000256" key="7">
    <source>
        <dbReference type="ARBA" id="ARBA00023157"/>
    </source>
</evidence>
<sequence length="541" mass="58785">MRHILPAILAASALTAPARSAPAALPTDTPAAQCEALNHLSLETAADSPGQIVSTAYVAGRQATAEEQGMFAYRGVTQGNPTPPLGSFPDHCRVEGYVTPNVKFMMMLPPSPQWNNRFMLAACEGWCGKVNPETLVPGLHRGYASITNDGGHYSREPFDGIWAHRNIEARINFAYRANHVTAQVGKAIAEAYYGARPKFSYIAGFSKGGNAGLFTAQKYPEDFDGVFSMAPVVNYNPKNAAHFPWIAKAVHPDGKTPLLYSDKVPLIHGAVTKACDAIDGLRDGIIGDPRQCNFDPAVLLCKAGQAEEKNECLNAAQVDAVRKIYTKPTTADGTVYFDYRVDPGSEQEWPIAILPERGNPMQPFVLTGAATGLRYMATRENPGPGYDWMRFDYPARKAEIDEMSEILDPDSVDLSAFKARGGKIIIVHGWSDAFITAAMTIDWFEKMQAFMGGRAATDAFAQLYVVPGISHEGGGPAPHIFDALTPLVDWVENGKAPERLVLSDPADKAPRRTRPAFPYPAYAKYKGKGDPSAAESFRRAE</sequence>
<gene>
    <name evidence="10" type="ORF">ACFQ00_11075</name>
</gene>
<comment type="caution">
    <text evidence="10">The sequence shown here is derived from an EMBL/GenBank/DDBJ whole genome shotgun (WGS) entry which is preliminary data.</text>
</comment>
<feature type="region of interest" description="Disordered" evidence="8">
    <location>
        <begin position="520"/>
        <end position="541"/>
    </location>
</feature>
<name>A0ABW3C5S4_SPHXN</name>
<keyword evidence="4 9" id="KW-0732">Signal</keyword>
<comment type="similarity">
    <text evidence="1">Belongs to the tannase family.</text>
</comment>
<dbReference type="Proteomes" id="UP001597124">
    <property type="component" value="Unassembled WGS sequence"/>
</dbReference>
<evidence type="ECO:0000313" key="11">
    <source>
        <dbReference type="Proteomes" id="UP001597124"/>
    </source>
</evidence>
<dbReference type="RefSeq" id="WP_381490373.1">
    <property type="nucleotide sequence ID" value="NZ_JBHTIK010000005.1"/>
</dbReference>
<dbReference type="PANTHER" id="PTHR33938:SF15">
    <property type="entry name" value="FERULOYL ESTERASE B-RELATED"/>
    <property type="match status" value="1"/>
</dbReference>
<dbReference type="GO" id="GO:0016787">
    <property type="term" value="F:hydrolase activity"/>
    <property type="evidence" value="ECO:0007669"/>
    <property type="project" value="UniProtKB-KW"/>
</dbReference>
<keyword evidence="3" id="KW-0479">Metal-binding</keyword>
<feature type="signal peptide" evidence="9">
    <location>
        <begin position="1"/>
        <end position="23"/>
    </location>
</feature>
<organism evidence="10 11">
    <name type="scientific">Sphingosinicella xenopeptidilytica</name>
    <dbReference type="NCBI Taxonomy" id="364098"/>
    <lineage>
        <taxon>Bacteria</taxon>
        <taxon>Pseudomonadati</taxon>
        <taxon>Pseudomonadota</taxon>
        <taxon>Alphaproteobacteria</taxon>
        <taxon>Sphingomonadales</taxon>
        <taxon>Sphingosinicellaceae</taxon>
        <taxon>Sphingosinicella</taxon>
    </lineage>
</organism>
<keyword evidence="7" id="KW-1015">Disulfide bond</keyword>
<dbReference type="PANTHER" id="PTHR33938">
    <property type="entry name" value="FERULOYL ESTERASE B-RELATED"/>
    <property type="match status" value="1"/>
</dbReference>
<keyword evidence="2" id="KW-0719">Serine esterase</keyword>
<keyword evidence="11" id="KW-1185">Reference proteome</keyword>
<evidence type="ECO:0000256" key="5">
    <source>
        <dbReference type="ARBA" id="ARBA00022801"/>
    </source>
</evidence>
<dbReference type="InterPro" id="IPR011118">
    <property type="entry name" value="Tannase/feruloyl_esterase"/>
</dbReference>
<feature type="chain" id="PRO_5045575536" evidence="9">
    <location>
        <begin position="24"/>
        <end position="541"/>
    </location>
</feature>
<evidence type="ECO:0000256" key="2">
    <source>
        <dbReference type="ARBA" id="ARBA00022487"/>
    </source>
</evidence>
<evidence type="ECO:0000256" key="1">
    <source>
        <dbReference type="ARBA" id="ARBA00006249"/>
    </source>
</evidence>
<protein>
    <submittedName>
        <fullName evidence="10">Tannase/feruloyl esterase family alpha/beta hydrolase</fullName>
    </submittedName>
</protein>
<keyword evidence="6" id="KW-0106">Calcium</keyword>
<evidence type="ECO:0000256" key="3">
    <source>
        <dbReference type="ARBA" id="ARBA00022723"/>
    </source>
</evidence>
<evidence type="ECO:0000256" key="6">
    <source>
        <dbReference type="ARBA" id="ARBA00022837"/>
    </source>
</evidence>
<evidence type="ECO:0000313" key="10">
    <source>
        <dbReference type="EMBL" id="MFD0848867.1"/>
    </source>
</evidence>